<evidence type="ECO:0000256" key="6">
    <source>
        <dbReference type="ARBA" id="ARBA00022598"/>
    </source>
</evidence>
<dbReference type="InterPro" id="IPR045864">
    <property type="entry name" value="aa-tRNA-synth_II/BPL/LPL"/>
</dbReference>
<evidence type="ECO:0000256" key="7">
    <source>
        <dbReference type="ARBA" id="ARBA00022741"/>
    </source>
</evidence>
<dbReference type="GO" id="GO:0005524">
    <property type="term" value="F:ATP binding"/>
    <property type="evidence" value="ECO:0007669"/>
    <property type="project" value="UniProtKB-KW"/>
</dbReference>
<dbReference type="Pfam" id="PF00587">
    <property type="entry name" value="tRNA-synt_2b"/>
    <property type="match status" value="1"/>
</dbReference>
<dbReference type="NCBIfam" id="TIGR00409">
    <property type="entry name" value="proS_fam_II"/>
    <property type="match status" value="1"/>
</dbReference>
<comment type="subcellular location">
    <subcellularLocation>
        <location evidence="1">Cytoplasm</location>
    </subcellularLocation>
</comment>
<dbReference type="AlphaFoldDB" id="A0A9N9B2N3"/>
<sequence length="583" mass="65507">MFLPTTKDPVSEDKKNNDVIVNDSYRLMIRAGLIRQSSSGIYSLLPFALRALEKLEKIIEYEMVNIGAQKLSLPNLLSAELWKQTGRWETAASELFRLQDRKESDFCLAPTHEEEITRLVAHEVSSYRHLPLRLFQIGRKYRDEMRPRFGLLRGREFIMKDLYTFDTSEETALQSYEQVLEAYKRIFGKIGLPFVIVEADPGNIGGTRSHEFQFLSKAGEDTILTCSKCGYSANEEKAIGVLPHPPDASSSLDKDSSIRFGITENKNLAIILLGPEREVNSIKLRWGSGDHAVRIVDPVRAYKLITIDDSEQDPVVHIFKDHTFTGPINDELFTISRDHITSDILKKVTPRLKNLGVHHHPHNISIHSGDFHNTKQGDGCPKCALHFHSIAPTHNFEPLTSNRAIEVGHTFLLGAKYSQPLHATFAPENPTTPGERRLIQMGCFGLGLTRMLAAIIEISHDSLGIVWPKNIAPYCVCIIPGVREEKVVEAVNRAFDLLSTQRTTTDLGIAGDDVVIDDRAGSLGYRMKDAELIGYPWNIVLGKQFLETGKMEIHKRKIGGVDKFFVEMEKICNFIGESSQSSS</sequence>
<comment type="similarity">
    <text evidence="2">Belongs to the class-II aminoacyl-tRNA synthetase family.</text>
</comment>
<evidence type="ECO:0000313" key="15">
    <source>
        <dbReference type="Proteomes" id="UP000789831"/>
    </source>
</evidence>
<reference evidence="14" key="1">
    <citation type="submission" date="2021-06" db="EMBL/GenBank/DDBJ databases">
        <authorList>
            <person name="Kallberg Y."/>
            <person name="Tangrot J."/>
            <person name="Rosling A."/>
        </authorList>
    </citation>
    <scope>NUCLEOTIDE SEQUENCE</scope>
    <source>
        <strain evidence="14">MT106</strain>
    </source>
</reference>
<dbReference type="OrthoDB" id="10267474at2759"/>
<evidence type="ECO:0000259" key="13">
    <source>
        <dbReference type="PROSITE" id="PS50862"/>
    </source>
</evidence>
<evidence type="ECO:0000256" key="1">
    <source>
        <dbReference type="ARBA" id="ARBA00004496"/>
    </source>
</evidence>
<dbReference type="InterPro" id="IPR033730">
    <property type="entry name" value="ProRS_core_prok"/>
</dbReference>
<evidence type="ECO:0000256" key="2">
    <source>
        <dbReference type="ARBA" id="ARBA00008226"/>
    </source>
</evidence>
<dbReference type="GO" id="GO:0004827">
    <property type="term" value="F:proline-tRNA ligase activity"/>
    <property type="evidence" value="ECO:0007669"/>
    <property type="project" value="UniProtKB-EC"/>
</dbReference>
<dbReference type="Gene3D" id="3.30.930.10">
    <property type="entry name" value="Bira Bifunctional Protein, Domain 2"/>
    <property type="match status" value="2"/>
</dbReference>
<dbReference type="InterPro" id="IPR050062">
    <property type="entry name" value="Pro-tRNA_synthetase"/>
</dbReference>
<dbReference type="Proteomes" id="UP000789831">
    <property type="component" value="Unassembled WGS sequence"/>
</dbReference>
<dbReference type="PRINTS" id="PR01046">
    <property type="entry name" value="TRNASYNTHPRO"/>
</dbReference>
<evidence type="ECO:0000313" key="14">
    <source>
        <dbReference type="EMBL" id="CAG8548583.1"/>
    </source>
</evidence>
<dbReference type="PANTHER" id="PTHR42753:SF2">
    <property type="entry name" value="PROLINE--TRNA LIGASE"/>
    <property type="match status" value="1"/>
</dbReference>
<keyword evidence="7" id="KW-0547">Nucleotide-binding</keyword>
<evidence type="ECO:0000256" key="8">
    <source>
        <dbReference type="ARBA" id="ARBA00022840"/>
    </source>
</evidence>
<keyword evidence="8" id="KW-0067">ATP-binding</keyword>
<dbReference type="Pfam" id="PF03129">
    <property type="entry name" value="HGTP_anticodon"/>
    <property type="match status" value="1"/>
</dbReference>
<dbReference type="InterPro" id="IPR036621">
    <property type="entry name" value="Anticodon-bd_dom_sf"/>
</dbReference>
<evidence type="ECO:0000256" key="4">
    <source>
        <dbReference type="ARBA" id="ARBA00012831"/>
    </source>
</evidence>
<dbReference type="Gene3D" id="3.40.50.800">
    <property type="entry name" value="Anticodon-binding domain"/>
    <property type="match status" value="1"/>
</dbReference>
<keyword evidence="10" id="KW-0030">Aminoacyl-tRNA synthetase</keyword>
<evidence type="ECO:0000256" key="9">
    <source>
        <dbReference type="ARBA" id="ARBA00022917"/>
    </source>
</evidence>
<evidence type="ECO:0000256" key="11">
    <source>
        <dbReference type="ARBA" id="ARBA00029731"/>
    </source>
</evidence>
<dbReference type="EC" id="6.1.1.15" evidence="4"/>
<organism evidence="14 15">
    <name type="scientific">Ambispora gerdemannii</name>
    <dbReference type="NCBI Taxonomy" id="144530"/>
    <lineage>
        <taxon>Eukaryota</taxon>
        <taxon>Fungi</taxon>
        <taxon>Fungi incertae sedis</taxon>
        <taxon>Mucoromycota</taxon>
        <taxon>Glomeromycotina</taxon>
        <taxon>Glomeromycetes</taxon>
        <taxon>Archaeosporales</taxon>
        <taxon>Ambisporaceae</taxon>
        <taxon>Ambispora</taxon>
    </lineage>
</organism>
<evidence type="ECO:0000256" key="3">
    <source>
        <dbReference type="ARBA" id="ARBA00011738"/>
    </source>
</evidence>
<dbReference type="GO" id="GO:0006433">
    <property type="term" value="P:prolyl-tRNA aminoacylation"/>
    <property type="evidence" value="ECO:0007669"/>
    <property type="project" value="InterPro"/>
</dbReference>
<dbReference type="SUPFAM" id="SSF55681">
    <property type="entry name" value="Class II aaRS and biotin synthetases"/>
    <property type="match status" value="1"/>
</dbReference>
<keyword evidence="15" id="KW-1185">Reference proteome</keyword>
<dbReference type="CDD" id="cd00861">
    <property type="entry name" value="ProRS_anticodon_short"/>
    <property type="match status" value="1"/>
</dbReference>
<evidence type="ECO:0000256" key="5">
    <source>
        <dbReference type="ARBA" id="ARBA00022490"/>
    </source>
</evidence>
<dbReference type="InterPro" id="IPR002316">
    <property type="entry name" value="Pro-tRNA-ligase_IIa"/>
</dbReference>
<keyword evidence="6" id="KW-0436">Ligase</keyword>
<keyword evidence="9" id="KW-0648">Protein biosynthesis</keyword>
<dbReference type="CDD" id="cd00779">
    <property type="entry name" value="ProRS_core_prok"/>
    <property type="match status" value="1"/>
</dbReference>
<feature type="domain" description="Aminoacyl-transfer RNA synthetases class-II family profile" evidence="13">
    <location>
        <begin position="35"/>
        <end position="468"/>
    </location>
</feature>
<dbReference type="PROSITE" id="PS50862">
    <property type="entry name" value="AA_TRNA_LIGASE_II"/>
    <property type="match status" value="1"/>
</dbReference>
<dbReference type="InterPro" id="IPR044140">
    <property type="entry name" value="ProRS_anticodon_short"/>
</dbReference>
<dbReference type="GO" id="GO:0005739">
    <property type="term" value="C:mitochondrion"/>
    <property type="evidence" value="ECO:0007669"/>
    <property type="project" value="TreeGrafter"/>
</dbReference>
<dbReference type="InterPro" id="IPR004154">
    <property type="entry name" value="Anticodon-bd"/>
</dbReference>
<dbReference type="PANTHER" id="PTHR42753">
    <property type="entry name" value="MITOCHONDRIAL RIBOSOME PROTEIN L39/PROLYL-TRNA LIGASE FAMILY MEMBER"/>
    <property type="match status" value="1"/>
</dbReference>
<dbReference type="InterPro" id="IPR004500">
    <property type="entry name" value="Pro-tRNA-synth_IIa_bac-type"/>
</dbReference>
<dbReference type="FunFam" id="3.30.930.10:FF:000066">
    <property type="entry name" value="Proline--tRNA ligase"/>
    <property type="match status" value="1"/>
</dbReference>
<accession>A0A9N9B2N3</accession>
<gene>
    <name evidence="14" type="ORF">AGERDE_LOCUS6547</name>
</gene>
<dbReference type="InterPro" id="IPR006195">
    <property type="entry name" value="aa-tRNA-synth_II"/>
</dbReference>
<dbReference type="EMBL" id="CAJVPL010001037">
    <property type="protein sequence ID" value="CAG8548583.1"/>
    <property type="molecule type" value="Genomic_DNA"/>
</dbReference>
<comment type="subunit">
    <text evidence="3">Homodimer.</text>
</comment>
<dbReference type="InterPro" id="IPR002314">
    <property type="entry name" value="aa-tRNA-synt_IIb"/>
</dbReference>
<name>A0A9N9B2N3_9GLOM</name>
<comment type="caution">
    <text evidence="14">The sequence shown here is derived from an EMBL/GenBank/DDBJ whole genome shotgun (WGS) entry which is preliminary data.</text>
</comment>
<protein>
    <recommendedName>
        <fullName evidence="4">proline--tRNA ligase</fullName>
        <ecNumber evidence="4">6.1.1.15</ecNumber>
    </recommendedName>
    <alternativeName>
        <fullName evidence="11">Prolyl-tRNA synthetase</fullName>
    </alternativeName>
</protein>
<proteinExistence type="inferred from homology"/>
<dbReference type="SUPFAM" id="SSF52954">
    <property type="entry name" value="Class II aaRS ABD-related"/>
    <property type="match status" value="1"/>
</dbReference>
<evidence type="ECO:0000256" key="10">
    <source>
        <dbReference type="ARBA" id="ARBA00023146"/>
    </source>
</evidence>
<comment type="catalytic activity">
    <reaction evidence="12">
        <text>tRNA(Pro) + L-proline + ATP = L-prolyl-tRNA(Pro) + AMP + diphosphate</text>
        <dbReference type="Rhea" id="RHEA:14305"/>
        <dbReference type="Rhea" id="RHEA-COMP:9700"/>
        <dbReference type="Rhea" id="RHEA-COMP:9702"/>
        <dbReference type="ChEBI" id="CHEBI:30616"/>
        <dbReference type="ChEBI" id="CHEBI:33019"/>
        <dbReference type="ChEBI" id="CHEBI:60039"/>
        <dbReference type="ChEBI" id="CHEBI:78442"/>
        <dbReference type="ChEBI" id="CHEBI:78532"/>
        <dbReference type="ChEBI" id="CHEBI:456215"/>
        <dbReference type="EC" id="6.1.1.15"/>
    </reaction>
</comment>
<evidence type="ECO:0000256" key="12">
    <source>
        <dbReference type="ARBA" id="ARBA00047671"/>
    </source>
</evidence>
<keyword evidence="5" id="KW-0963">Cytoplasm</keyword>